<dbReference type="Pfam" id="PF04256">
    <property type="entry name" value="DUF434"/>
    <property type="match status" value="1"/>
</dbReference>
<keyword evidence="4" id="KW-1185">Reference proteome</keyword>
<dbReference type="PANTHER" id="PTHR42252">
    <property type="entry name" value="DUF5616 DOMAIN-CONTAINING PROTEIN"/>
    <property type="match status" value="1"/>
</dbReference>
<dbReference type="Pfam" id="PF18481">
    <property type="entry name" value="DUF5616"/>
    <property type="match status" value="1"/>
</dbReference>
<feature type="domain" description="DUF434" evidence="1">
    <location>
        <begin position="24"/>
        <end position="73"/>
    </location>
</feature>
<dbReference type="InterPro" id="IPR007368">
    <property type="entry name" value="DUF434"/>
</dbReference>
<comment type="caution">
    <text evidence="3">The sequence shown here is derived from an EMBL/GenBank/DDBJ whole genome shotgun (WGS) entry which is preliminary data.</text>
</comment>
<dbReference type="AlphaFoldDB" id="A0A162ZHV4"/>
<name>A0A162ZHV4_9FLAO</name>
<reference evidence="3 4" key="1">
    <citation type="submission" date="2016-01" db="EMBL/GenBank/DDBJ databases">
        <title>The draft genome sequence of Aquimarina sp. RZW4-3-2.</title>
        <authorList>
            <person name="Wang Y."/>
        </authorList>
    </citation>
    <scope>NUCLEOTIDE SEQUENCE [LARGE SCALE GENOMIC DNA]</scope>
    <source>
        <strain evidence="3 4">RZW4-3-2</strain>
    </source>
</reference>
<dbReference type="EMBL" id="LQRT01000024">
    <property type="protein sequence ID" value="KZS39810.1"/>
    <property type="molecule type" value="Genomic_DNA"/>
</dbReference>
<dbReference type="RefSeq" id="WP_066315689.1">
    <property type="nucleotide sequence ID" value="NZ_LQRT01000024.1"/>
</dbReference>
<accession>A0A162ZHV4</accession>
<evidence type="ECO:0000313" key="3">
    <source>
        <dbReference type="EMBL" id="KZS39810.1"/>
    </source>
</evidence>
<evidence type="ECO:0008006" key="5">
    <source>
        <dbReference type="Google" id="ProtNLM"/>
    </source>
</evidence>
<feature type="domain" description="DUF5616" evidence="2">
    <location>
        <begin position="84"/>
        <end position="221"/>
    </location>
</feature>
<evidence type="ECO:0000313" key="4">
    <source>
        <dbReference type="Proteomes" id="UP000076715"/>
    </source>
</evidence>
<sequence length="237" mass="26889">MTTRNRGKEASDDRLFGDLIIQEKLKESLKDIYYLLSRGFAEKSTVQLVGNRYKLNARQQKAIHGMSAGTQQIIWRTDHSLSPEQLKDKTLIIDGFNILILLESALSGAYVFKGLDGYYRDLSGVHGTYKRVKKTEEAVLLIGQTLNRLQVASVHWYFDAPVSNSGKLKTILRELAEQNNFSWDIYLDNNPDKVLATSDHVVVSSDAWILDRAQKNFNLGKYLIEGCLNDINTIFAE</sequence>
<gene>
    <name evidence="3" type="ORF">AWE51_09170</name>
</gene>
<dbReference type="InterPro" id="IPR041652">
    <property type="entry name" value="DUF5616"/>
</dbReference>
<dbReference type="Proteomes" id="UP000076715">
    <property type="component" value="Unassembled WGS sequence"/>
</dbReference>
<proteinExistence type="predicted"/>
<dbReference type="OrthoDB" id="5372493at2"/>
<evidence type="ECO:0000259" key="2">
    <source>
        <dbReference type="Pfam" id="PF18481"/>
    </source>
</evidence>
<dbReference type="PANTHER" id="PTHR42252:SF1">
    <property type="entry name" value="DUF434 DOMAIN-CONTAINING PROTEIN"/>
    <property type="match status" value="1"/>
</dbReference>
<dbReference type="STRING" id="1642818.AWE51_09170"/>
<protein>
    <recommendedName>
        <fullName evidence="5">DUF434 domain-containing protein</fullName>
    </recommendedName>
</protein>
<evidence type="ECO:0000259" key="1">
    <source>
        <dbReference type="Pfam" id="PF04256"/>
    </source>
</evidence>
<organism evidence="3 4">
    <name type="scientific">Aquimarina aggregata</name>
    <dbReference type="NCBI Taxonomy" id="1642818"/>
    <lineage>
        <taxon>Bacteria</taxon>
        <taxon>Pseudomonadati</taxon>
        <taxon>Bacteroidota</taxon>
        <taxon>Flavobacteriia</taxon>
        <taxon>Flavobacteriales</taxon>
        <taxon>Flavobacteriaceae</taxon>
        <taxon>Aquimarina</taxon>
    </lineage>
</organism>